<dbReference type="RefSeq" id="WP_386802288.1">
    <property type="nucleotide sequence ID" value="NZ_JBHTMU010000009.1"/>
</dbReference>
<evidence type="ECO:0000313" key="2">
    <source>
        <dbReference type="EMBL" id="MFD1342227.1"/>
    </source>
</evidence>
<organism evidence="2 3">
    <name type="scientific">Litorisediminicola beolgyonensis</name>
    <dbReference type="NCBI Taxonomy" id="1173614"/>
    <lineage>
        <taxon>Bacteria</taxon>
        <taxon>Pseudomonadati</taxon>
        <taxon>Pseudomonadota</taxon>
        <taxon>Alphaproteobacteria</taxon>
        <taxon>Rhodobacterales</taxon>
        <taxon>Paracoccaceae</taxon>
        <taxon>Litorisediminicola</taxon>
    </lineage>
</organism>
<evidence type="ECO:0000259" key="1">
    <source>
        <dbReference type="Pfam" id="PF01370"/>
    </source>
</evidence>
<dbReference type="InterPro" id="IPR036291">
    <property type="entry name" value="NAD(P)-bd_dom_sf"/>
</dbReference>
<dbReference type="SUPFAM" id="SSF51735">
    <property type="entry name" value="NAD(P)-binding Rossmann-fold domains"/>
    <property type="match status" value="1"/>
</dbReference>
<dbReference type="InterPro" id="IPR001509">
    <property type="entry name" value="Epimerase_deHydtase"/>
</dbReference>
<protein>
    <submittedName>
        <fullName evidence="2">NAD-dependent epimerase/dehydratase family protein</fullName>
    </submittedName>
</protein>
<feature type="domain" description="NAD-dependent epimerase/dehydratase" evidence="1">
    <location>
        <begin position="76"/>
        <end position="213"/>
    </location>
</feature>
<sequence length="279" mass="28853">MSRHDEPILLLGASGRLGRILRSAWPASAPPLHALSRAGGPGLQAWSPGDSIDALPRVGSVVALWGVVPGATRSLSENAALASAAMDLGAQLGANRVLHASSAAVYRPGAHALSELEPADPVSAYGSAKRDMERAARTWRGGAGPQAVCLRIGNVAGAESLFGAMAGQDHVTLDRFPDGQGPRRSYLATTDLARAIAALATAPQEDLPDLVNLAAPRPTAMADIARAAGREVRWREAPPSAVPLVALDTARLETVIALGDAAAEPVHLVEDARRHAGFQ</sequence>
<comment type="caution">
    <text evidence="2">The sequence shown here is derived from an EMBL/GenBank/DDBJ whole genome shotgun (WGS) entry which is preliminary data.</text>
</comment>
<gene>
    <name evidence="2" type="ORF">ACFQ4E_07340</name>
</gene>
<reference evidence="3" key="1">
    <citation type="journal article" date="2019" name="Int. J. Syst. Evol. Microbiol.">
        <title>The Global Catalogue of Microorganisms (GCM) 10K type strain sequencing project: providing services to taxonomists for standard genome sequencing and annotation.</title>
        <authorList>
            <consortium name="The Broad Institute Genomics Platform"/>
            <consortium name="The Broad Institute Genome Sequencing Center for Infectious Disease"/>
            <person name="Wu L."/>
            <person name="Ma J."/>
        </authorList>
    </citation>
    <scope>NUCLEOTIDE SEQUENCE [LARGE SCALE GENOMIC DNA]</scope>
    <source>
        <strain evidence="3">CCUG 62953</strain>
    </source>
</reference>
<dbReference type="EMBL" id="JBHTMU010000009">
    <property type="protein sequence ID" value="MFD1342227.1"/>
    <property type="molecule type" value="Genomic_DNA"/>
</dbReference>
<dbReference type="Proteomes" id="UP001597135">
    <property type="component" value="Unassembled WGS sequence"/>
</dbReference>
<dbReference type="Pfam" id="PF01370">
    <property type="entry name" value="Epimerase"/>
    <property type="match status" value="1"/>
</dbReference>
<dbReference type="Gene3D" id="3.40.50.720">
    <property type="entry name" value="NAD(P)-binding Rossmann-like Domain"/>
    <property type="match status" value="1"/>
</dbReference>
<accession>A0ABW3ZHJ4</accession>
<evidence type="ECO:0000313" key="3">
    <source>
        <dbReference type="Proteomes" id="UP001597135"/>
    </source>
</evidence>
<keyword evidence="3" id="KW-1185">Reference proteome</keyword>
<name>A0ABW3ZHJ4_9RHOB</name>
<proteinExistence type="predicted"/>